<dbReference type="RefSeq" id="XP_044354023.1">
    <property type="nucleotide sequence ID" value="XM_044498088.1"/>
</dbReference>
<dbReference type="InterPro" id="IPR045009">
    <property type="entry name" value="CASPL-5"/>
</dbReference>
<evidence type="ECO:0000256" key="6">
    <source>
        <dbReference type="ARBA" id="ARBA00022989"/>
    </source>
</evidence>
<evidence type="ECO:0000256" key="1">
    <source>
        <dbReference type="ARBA" id="ARBA00004651"/>
    </source>
</evidence>
<gene>
    <name evidence="10" type="primary">LOC123075498</name>
</gene>
<evidence type="ECO:0000259" key="9">
    <source>
        <dbReference type="Pfam" id="PF04535"/>
    </source>
</evidence>
<dbReference type="EnsemblPlants" id="TraesCS3D02G461600.1">
    <property type="protein sequence ID" value="TraesCS3D02G461600.1"/>
    <property type="gene ID" value="TraesCS3D02G461600"/>
</dbReference>
<comment type="subunit">
    <text evidence="3 8">Homodimer and heterodimers.</text>
</comment>
<feature type="domain" description="Casparian strip membrane protein" evidence="9">
    <location>
        <begin position="7"/>
        <end position="139"/>
    </location>
</feature>
<dbReference type="Gramene" id="TraesCLE_scaffold_048431_01G000300.1">
    <property type="protein sequence ID" value="TraesCLE_scaffold_048431_01G000300.1"/>
    <property type="gene ID" value="TraesCLE_scaffold_048431_01G000300"/>
</dbReference>
<dbReference type="Gramene" id="TraesARI3D03G02010080.1">
    <property type="protein sequence ID" value="TraesARI3D03G02010080.1"/>
    <property type="gene ID" value="TraesARI3D03G02010080"/>
</dbReference>
<sequence length="155" mass="17189">MKRVVGSPGTWSGVALRLSQCAFAAASTFALDSGFGYSNYSAYAYMDTVLTLQLVWSLYLACKDIFALRNKKDLHTPHDLLFFVVIDWALATLMFSGACASASLTIFFMWDVNLCGAYSRLACRQFALSVTLAFMTWLLQAASSFSGFWLLVSFF</sequence>
<dbReference type="Gramene" id="TraesROB_scaffold_134616_01G000100.1">
    <property type="protein sequence ID" value="TraesROB_scaffold_134616_01G000100.1"/>
    <property type="gene ID" value="TraesROB_scaffold_134616_01G000100"/>
</dbReference>
<dbReference type="Gramene" id="TraesCS3D03G1016100.1">
    <property type="protein sequence ID" value="TraesCS3D03G1016100.1.CDS"/>
    <property type="gene ID" value="TraesCS3D03G1016100"/>
</dbReference>
<dbReference type="Gramene" id="TraesLAC3D03G01918160.1">
    <property type="protein sequence ID" value="TraesLAC3D03G01918160.1"/>
    <property type="gene ID" value="TraesLAC3D03G01918160"/>
</dbReference>
<reference evidence="10" key="2">
    <citation type="submission" date="2018-10" db="UniProtKB">
        <authorList>
            <consortium name="EnsemblPlants"/>
        </authorList>
    </citation>
    <scope>IDENTIFICATION</scope>
</reference>
<dbReference type="Gramene" id="TraesKAR3D01G0410490.1">
    <property type="protein sequence ID" value="cds.TraesKAR3D01G0410490.1"/>
    <property type="gene ID" value="TraesKAR3D01G0410490"/>
</dbReference>
<dbReference type="InterPro" id="IPR006702">
    <property type="entry name" value="CASP_dom"/>
</dbReference>
<dbReference type="Gramene" id="TraesNOR3D03G02002450.1">
    <property type="protein sequence ID" value="TraesNOR3D03G02002450.1"/>
    <property type="gene ID" value="TraesNOR3D03G02002450"/>
</dbReference>
<dbReference type="Gramene" id="TraesJAG3D03G01984080.1">
    <property type="protein sequence ID" value="TraesJAG3D03G01984080.1"/>
    <property type="gene ID" value="TraesJAG3D03G01984080"/>
</dbReference>
<dbReference type="Gramene" id="TraesPARA_EIv1.0_1160180.1">
    <property type="protein sequence ID" value="TraesPARA_EIv1.0_1160180.1.CDS"/>
    <property type="gene ID" value="TraesPARA_EIv1.0_1160180"/>
</dbReference>
<dbReference type="Gramene" id="TraesCAD_scaffold_060310_01G000100.1">
    <property type="protein sequence ID" value="TraesCAD_scaffold_060310_01G000100.1"/>
    <property type="gene ID" value="TraesCAD_scaffold_060310_01G000100"/>
</dbReference>
<dbReference type="OrthoDB" id="594350at2759"/>
<dbReference type="Gramene" id="TraesSYM3D03G02000870.1">
    <property type="protein sequence ID" value="TraesSYM3D03G02000870.1"/>
    <property type="gene ID" value="TraesSYM3D03G02000870"/>
</dbReference>
<feature type="transmembrane region" description="Helical" evidence="8">
    <location>
        <begin position="80"/>
        <end position="110"/>
    </location>
</feature>
<dbReference type="PANTHER" id="PTHR32021:SF52">
    <property type="entry name" value="CASP-LIKE PROTEIN"/>
    <property type="match status" value="1"/>
</dbReference>
<dbReference type="Pfam" id="PF04535">
    <property type="entry name" value="CASP_dom"/>
    <property type="match status" value="1"/>
</dbReference>
<dbReference type="GO" id="GO:0005886">
    <property type="term" value="C:plasma membrane"/>
    <property type="evidence" value="ECO:0007669"/>
    <property type="project" value="UniProtKB-SubCell"/>
</dbReference>
<dbReference type="Proteomes" id="UP000019116">
    <property type="component" value="Chromosome 3D"/>
</dbReference>
<dbReference type="PANTHER" id="PTHR32021">
    <property type="entry name" value="CASP-LIKE PROTEIN 5B3"/>
    <property type="match status" value="1"/>
</dbReference>
<evidence type="ECO:0000256" key="7">
    <source>
        <dbReference type="ARBA" id="ARBA00023136"/>
    </source>
</evidence>
<dbReference type="PaxDb" id="4565-Traes_3DL_60A30FBE4.1"/>
<dbReference type="Gramene" id="TraesLDM3D03G01974350.1">
    <property type="protein sequence ID" value="TraesLDM3D03G01974350.1"/>
    <property type="gene ID" value="TraesLDM3D03G01974350"/>
</dbReference>
<dbReference type="Gramene" id="TraesRN3D0101061200.1">
    <property type="protein sequence ID" value="TraesRN3D0101061200.1"/>
    <property type="gene ID" value="TraesRN3D0101061200"/>
</dbReference>
<dbReference type="OMA" id="MSQFFFA"/>
<dbReference type="GO" id="GO:0016020">
    <property type="term" value="C:membrane"/>
    <property type="evidence" value="ECO:0000318"/>
    <property type="project" value="GO_Central"/>
</dbReference>
<comment type="similarity">
    <text evidence="2 8">Belongs to the Casparian strip membrane proteins (CASP) family.</text>
</comment>
<evidence type="ECO:0000313" key="10">
    <source>
        <dbReference type="EnsemblPlants" id="TraesCS3D02G461600.1"/>
    </source>
</evidence>
<evidence type="ECO:0000256" key="5">
    <source>
        <dbReference type="ARBA" id="ARBA00022692"/>
    </source>
</evidence>
<name>A0A3B6H5B1_WHEAT</name>
<dbReference type="Gramene" id="TraesJUL3D03G01994060.1">
    <property type="protein sequence ID" value="TraesJUL3D03G01994060.1"/>
    <property type="gene ID" value="TraesJUL3D03G01994060"/>
</dbReference>
<dbReference type="GeneID" id="123075498"/>
<evidence type="ECO:0000256" key="4">
    <source>
        <dbReference type="ARBA" id="ARBA00022475"/>
    </source>
</evidence>
<evidence type="ECO:0000256" key="8">
    <source>
        <dbReference type="RuleBase" id="RU361233"/>
    </source>
</evidence>
<keyword evidence="11" id="KW-1185">Reference proteome</keyword>
<proteinExistence type="inferred from homology"/>
<dbReference type="Gramene" id="TraesSTA3D03G01971260.1">
    <property type="protein sequence ID" value="TraesSTA3D03G01971260.1"/>
    <property type="gene ID" value="TraesSTA3D03G01971260"/>
</dbReference>
<evidence type="ECO:0000256" key="3">
    <source>
        <dbReference type="ARBA" id="ARBA00011489"/>
    </source>
</evidence>
<dbReference type="AlphaFoldDB" id="A0A3B6H5B1"/>
<dbReference type="Gramene" id="TraesCS3D02G461600.1">
    <property type="protein sequence ID" value="TraesCS3D02G461600.1"/>
    <property type="gene ID" value="TraesCS3D02G461600"/>
</dbReference>
<reference evidence="10" key="1">
    <citation type="submission" date="2018-08" db="EMBL/GenBank/DDBJ databases">
        <authorList>
            <person name="Rossello M."/>
        </authorList>
    </citation>
    <scope>NUCLEOTIDE SEQUENCE [LARGE SCALE GENOMIC DNA]</scope>
    <source>
        <strain evidence="10">cv. Chinese Spring</strain>
    </source>
</reference>
<protein>
    <recommendedName>
        <fullName evidence="8">CASP-like protein</fullName>
    </recommendedName>
</protein>
<keyword evidence="4 8" id="KW-1003">Cell membrane</keyword>
<keyword evidence="6 8" id="KW-1133">Transmembrane helix</keyword>
<organism evidence="10">
    <name type="scientific">Triticum aestivum</name>
    <name type="common">Wheat</name>
    <dbReference type="NCBI Taxonomy" id="4565"/>
    <lineage>
        <taxon>Eukaryota</taxon>
        <taxon>Viridiplantae</taxon>
        <taxon>Streptophyta</taxon>
        <taxon>Embryophyta</taxon>
        <taxon>Tracheophyta</taxon>
        <taxon>Spermatophyta</taxon>
        <taxon>Magnoliopsida</taxon>
        <taxon>Liliopsida</taxon>
        <taxon>Poales</taxon>
        <taxon>Poaceae</taxon>
        <taxon>BOP clade</taxon>
        <taxon>Pooideae</taxon>
        <taxon>Triticodae</taxon>
        <taxon>Triticeae</taxon>
        <taxon>Triticinae</taxon>
        <taxon>Triticum</taxon>
    </lineage>
</organism>
<feature type="transmembrane region" description="Helical" evidence="8">
    <location>
        <begin position="130"/>
        <end position="152"/>
    </location>
</feature>
<dbReference type="Gramene" id="TraesWEE_scaffold_044762_01G000100.1">
    <property type="protein sequence ID" value="TraesWEE_scaffold_044762_01G000100.1"/>
    <property type="gene ID" value="TraesWEE_scaffold_044762_01G000100"/>
</dbReference>
<evidence type="ECO:0000313" key="11">
    <source>
        <dbReference type="Proteomes" id="UP000019116"/>
    </source>
</evidence>
<keyword evidence="7 8" id="KW-0472">Membrane</keyword>
<evidence type="ECO:0000256" key="2">
    <source>
        <dbReference type="ARBA" id="ARBA00007651"/>
    </source>
</evidence>
<keyword evidence="5 8" id="KW-0812">Transmembrane</keyword>
<comment type="caution">
    <text evidence="8">Lacks conserved residue(s) required for the propagation of feature annotation.</text>
</comment>
<dbReference type="Gramene" id="TraesMAC3D03G01975290.1">
    <property type="protein sequence ID" value="TraesMAC3D03G01975290.1"/>
    <property type="gene ID" value="TraesMAC3D03G01975290"/>
</dbReference>
<comment type="subcellular location">
    <subcellularLocation>
        <location evidence="1 8">Cell membrane</location>
        <topology evidence="1 8">Multi-pass membrane protein</topology>
    </subcellularLocation>
</comment>
<accession>A0A3B6H5B1</accession>